<feature type="domain" description="Aminoacyl-tRNA synthetase class Ia" evidence="13">
    <location>
        <begin position="78"/>
        <end position="709"/>
    </location>
</feature>
<evidence type="ECO:0000256" key="9">
    <source>
        <dbReference type="ARBA" id="ARBA00032665"/>
    </source>
</evidence>
<evidence type="ECO:0000259" key="13">
    <source>
        <dbReference type="Pfam" id="PF00133"/>
    </source>
</evidence>
<dbReference type="InterPro" id="IPR014729">
    <property type="entry name" value="Rossmann-like_a/b/a_fold"/>
</dbReference>
<dbReference type="GO" id="GO:0000049">
    <property type="term" value="F:tRNA binding"/>
    <property type="evidence" value="ECO:0007669"/>
    <property type="project" value="InterPro"/>
</dbReference>
<evidence type="ECO:0000256" key="11">
    <source>
        <dbReference type="ARBA" id="ARBA00068280"/>
    </source>
</evidence>
<dbReference type="InterPro" id="IPR002300">
    <property type="entry name" value="aa-tRNA-synth_Ia"/>
</dbReference>
<dbReference type="PROSITE" id="PS00178">
    <property type="entry name" value="AA_TRNA_LIGASE_I"/>
    <property type="match status" value="1"/>
</dbReference>
<name>A0A0D2KVS9_HYPSF</name>
<dbReference type="SUPFAM" id="SSF50677">
    <property type="entry name" value="ValRS/IleRS/LeuRS editing domain"/>
    <property type="match status" value="1"/>
</dbReference>
<sequence>MPTRLAFTRNTCLFGKQALARSLFSTAKKCNGSQANKAFTETLRLPKTQFPLRPDYKANETAYGDLTRGALYRWQQDNVNGPVFVLHDGPPYANGDLHMGHALNKVVKDIINRFHLTQGRKIHYVPGWDCHGLPIENKALKEMDRKAIDTPASLIRDGAKTTALREVVSQRDQFKTLGIMADWDSEKHTYRTLDRHYEMRQLRIFQKMVEKGQIYRQHRPVHYSPSSRTALAEAELEYSDNHVSHSVYVTFELDPKSTFANAELQALVSDAPSVHLLVWTTTPWTLSANMAIAVHEDLVYILVKGADGSLTIIAEERLEVLSSFLGPLEVICKIEGRGLVGASYKPIFPASTQSLPIINAAHVTSQSGTGLVHCAPAHGAEDYEALRSLNAGLICHVDGKGQFTTEIADVVGPHFGERLAGKEVLGDGNKEMVAVLKEMGNLVKIQRLKHRYPYDWRTKEPIIVTATSQWFANLDFIKEDALTALEDVSFFPESSRNRLEAFVRSRSEWCISRQRVWGVPIPALEHIASGRVVLDARTLDYIITALGRTGLDWWTAPLSDLVPPWLLEDGRPANETWTKGRDTMDVWFDSGSSWAMLPEMGVGRSAARAHHADLCLEGSDQHRGWFQSQLLTAIGARAPTEPPVSPYASLFTHGMVLDEKGKKMSKSLGNIVSPMAIVHGSADKKQPAYGPDFLRLWAASVDFWKDMSIGPIVIAQSAESLRKFRNTARFCLGNMGSRESLDDMQRVPRGEMGLSEKYIMHELYTLEQIALEAYSAYNFPRVIHALNNFVNNSLSSFYFDITKDCLYADGVNSHERRTVVTVLEQILGTLTKIMSPVLPYLAEEIHAVWKADGKSVFMTPWVPLNVHWQDDQSGQDMSQILEVRSTVLSLLEQARREKQIKSSLEAEVEIFIPASLENSPSLMALRREAKGLHTLFIVSRVSVTCAPASPAEVEWHHEAFIEAKDEDKDREKVLIRVRPSEQQKCPRCWTYTRAEEDQLCKRCEKVVESDHSR</sequence>
<dbReference type="InterPro" id="IPR009008">
    <property type="entry name" value="Val/Leu/Ile-tRNA-synth_edit"/>
</dbReference>
<dbReference type="InterPro" id="IPR033708">
    <property type="entry name" value="Anticodon_Ile_BEm"/>
</dbReference>
<dbReference type="Gene3D" id="3.40.50.620">
    <property type="entry name" value="HUPs"/>
    <property type="match status" value="2"/>
</dbReference>
<dbReference type="PRINTS" id="PR00984">
    <property type="entry name" value="TRNASYNTHILE"/>
</dbReference>
<dbReference type="InterPro" id="IPR002301">
    <property type="entry name" value="Ile-tRNA-ligase"/>
</dbReference>
<gene>
    <name evidence="15" type="ORF">HYPSUDRAFT_69657</name>
</gene>
<reference evidence="16" key="1">
    <citation type="submission" date="2014-04" db="EMBL/GenBank/DDBJ databases">
        <title>Evolutionary Origins and Diversification of the Mycorrhizal Mutualists.</title>
        <authorList>
            <consortium name="DOE Joint Genome Institute"/>
            <consortium name="Mycorrhizal Genomics Consortium"/>
            <person name="Kohler A."/>
            <person name="Kuo A."/>
            <person name="Nagy L.G."/>
            <person name="Floudas D."/>
            <person name="Copeland A."/>
            <person name="Barry K.W."/>
            <person name="Cichocki N."/>
            <person name="Veneault-Fourrey C."/>
            <person name="LaButti K."/>
            <person name="Lindquist E.A."/>
            <person name="Lipzen A."/>
            <person name="Lundell T."/>
            <person name="Morin E."/>
            <person name="Murat C."/>
            <person name="Riley R."/>
            <person name="Ohm R."/>
            <person name="Sun H."/>
            <person name="Tunlid A."/>
            <person name="Henrissat B."/>
            <person name="Grigoriev I.V."/>
            <person name="Hibbett D.S."/>
            <person name="Martin F."/>
        </authorList>
    </citation>
    <scope>NUCLEOTIDE SEQUENCE [LARGE SCALE GENOMIC DNA]</scope>
    <source>
        <strain evidence="16">FD-334 SS-4</strain>
    </source>
</reference>
<accession>A0A0D2KVS9</accession>
<dbReference type="InterPro" id="IPR001412">
    <property type="entry name" value="aa-tRNA-synth_I_CS"/>
</dbReference>
<dbReference type="Gene3D" id="1.10.730.20">
    <property type="match status" value="1"/>
</dbReference>
<proteinExistence type="inferred from homology"/>
<keyword evidence="8 12" id="KW-0030">Aminoacyl-tRNA synthetase</keyword>
<dbReference type="SUPFAM" id="SSF52374">
    <property type="entry name" value="Nucleotidylyl transferase"/>
    <property type="match status" value="1"/>
</dbReference>
<evidence type="ECO:0000256" key="7">
    <source>
        <dbReference type="ARBA" id="ARBA00022917"/>
    </source>
</evidence>
<dbReference type="NCBIfam" id="TIGR00392">
    <property type="entry name" value="ileS"/>
    <property type="match status" value="1"/>
</dbReference>
<evidence type="ECO:0000256" key="12">
    <source>
        <dbReference type="RuleBase" id="RU363035"/>
    </source>
</evidence>
<dbReference type="STRING" id="945553.A0A0D2KVS9"/>
<dbReference type="HAMAP" id="MF_02002">
    <property type="entry name" value="Ile_tRNA_synth_type1"/>
    <property type="match status" value="1"/>
</dbReference>
<dbReference type="Pfam" id="PF08264">
    <property type="entry name" value="Anticodon_1"/>
    <property type="match status" value="1"/>
</dbReference>
<evidence type="ECO:0000256" key="6">
    <source>
        <dbReference type="ARBA" id="ARBA00022840"/>
    </source>
</evidence>
<keyword evidence="7 12" id="KW-0648">Protein biosynthesis</keyword>
<dbReference type="GO" id="GO:0002161">
    <property type="term" value="F:aminoacyl-tRNA deacylase activity"/>
    <property type="evidence" value="ECO:0007669"/>
    <property type="project" value="InterPro"/>
</dbReference>
<dbReference type="FunFam" id="3.40.50.620:FF:000111">
    <property type="entry name" value="Mitochondrial isoleucyl-tRNA synthetase"/>
    <property type="match status" value="1"/>
</dbReference>
<evidence type="ECO:0000256" key="1">
    <source>
        <dbReference type="ARBA" id="ARBA00004173"/>
    </source>
</evidence>
<comment type="similarity">
    <text evidence="2 12">Belongs to the class-I aminoacyl-tRNA synthetase family.</text>
</comment>
<evidence type="ECO:0000256" key="2">
    <source>
        <dbReference type="ARBA" id="ARBA00005594"/>
    </source>
</evidence>
<dbReference type="InterPro" id="IPR050081">
    <property type="entry name" value="Ile-tRNA_ligase"/>
</dbReference>
<comment type="subcellular location">
    <subcellularLocation>
        <location evidence="1">Mitochondrion</location>
    </subcellularLocation>
</comment>
<evidence type="ECO:0000259" key="14">
    <source>
        <dbReference type="Pfam" id="PF08264"/>
    </source>
</evidence>
<dbReference type="GO" id="GO:0006428">
    <property type="term" value="P:isoleucyl-tRNA aminoacylation"/>
    <property type="evidence" value="ECO:0007669"/>
    <property type="project" value="InterPro"/>
</dbReference>
<dbReference type="GO" id="GO:0004822">
    <property type="term" value="F:isoleucine-tRNA ligase activity"/>
    <property type="evidence" value="ECO:0007669"/>
    <property type="project" value="UniProtKB-EC"/>
</dbReference>
<dbReference type="GO" id="GO:0032543">
    <property type="term" value="P:mitochondrial translation"/>
    <property type="evidence" value="ECO:0007669"/>
    <property type="project" value="TreeGrafter"/>
</dbReference>
<comment type="catalytic activity">
    <reaction evidence="10">
        <text>tRNA(Ile) + L-isoleucine + ATP = L-isoleucyl-tRNA(Ile) + AMP + diphosphate</text>
        <dbReference type="Rhea" id="RHEA:11060"/>
        <dbReference type="Rhea" id="RHEA-COMP:9666"/>
        <dbReference type="Rhea" id="RHEA-COMP:9695"/>
        <dbReference type="ChEBI" id="CHEBI:30616"/>
        <dbReference type="ChEBI" id="CHEBI:33019"/>
        <dbReference type="ChEBI" id="CHEBI:58045"/>
        <dbReference type="ChEBI" id="CHEBI:78442"/>
        <dbReference type="ChEBI" id="CHEBI:78528"/>
        <dbReference type="ChEBI" id="CHEBI:456215"/>
        <dbReference type="EC" id="6.1.1.5"/>
    </reaction>
</comment>
<dbReference type="SUPFAM" id="SSF47323">
    <property type="entry name" value="Anticodon-binding domain of a subclass of class I aminoacyl-tRNA synthetases"/>
    <property type="match status" value="1"/>
</dbReference>
<dbReference type="Pfam" id="PF00133">
    <property type="entry name" value="tRNA-synt_1"/>
    <property type="match status" value="1"/>
</dbReference>
<dbReference type="InterPro" id="IPR023585">
    <property type="entry name" value="Ile-tRNA-ligase_type1"/>
</dbReference>
<dbReference type="OrthoDB" id="10264412at2759"/>
<feature type="domain" description="Methionyl/Valyl/Leucyl/Isoleucyl-tRNA synthetase anticodon-binding" evidence="14">
    <location>
        <begin position="756"/>
        <end position="910"/>
    </location>
</feature>
<dbReference type="OMA" id="HCWRCKT"/>
<dbReference type="EC" id="6.1.1.5" evidence="3"/>
<dbReference type="Gene3D" id="3.90.740.10">
    <property type="entry name" value="Valyl/Leucyl/Isoleucyl-tRNA synthetase, editing domain"/>
    <property type="match status" value="1"/>
</dbReference>
<organism evidence="15 16">
    <name type="scientific">Hypholoma sublateritium (strain FD-334 SS-4)</name>
    <dbReference type="NCBI Taxonomy" id="945553"/>
    <lineage>
        <taxon>Eukaryota</taxon>
        <taxon>Fungi</taxon>
        <taxon>Dikarya</taxon>
        <taxon>Basidiomycota</taxon>
        <taxon>Agaricomycotina</taxon>
        <taxon>Agaricomycetes</taxon>
        <taxon>Agaricomycetidae</taxon>
        <taxon>Agaricales</taxon>
        <taxon>Agaricineae</taxon>
        <taxon>Strophariaceae</taxon>
        <taxon>Hypholoma</taxon>
    </lineage>
</organism>
<dbReference type="InterPro" id="IPR009080">
    <property type="entry name" value="tRNAsynth_Ia_anticodon-bd"/>
</dbReference>
<keyword evidence="5 12" id="KW-0547">Nucleotide-binding</keyword>
<evidence type="ECO:0000256" key="10">
    <source>
        <dbReference type="ARBA" id="ARBA00048359"/>
    </source>
</evidence>
<evidence type="ECO:0000256" key="3">
    <source>
        <dbReference type="ARBA" id="ARBA00013165"/>
    </source>
</evidence>
<keyword evidence="4 12" id="KW-0436">Ligase</keyword>
<keyword evidence="6 12" id="KW-0067">ATP-binding</keyword>
<keyword evidence="16" id="KW-1185">Reference proteome</keyword>
<dbReference type="GO" id="GO:0005524">
    <property type="term" value="F:ATP binding"/>
    <property type="evidence" value="ECO:0007669"/>
    <property type="project" value="UniProtKB-KW"/>
</dbReference>
<dbReference type="CDD" id="cd07960">
    <property type="entry name" value="Anticodon_Ia_Ile_BEm"/>
    <property type="match status" value="1"/>
</dbReference>
<dbReference type="AlphaFoldDB" id="A0A0D2KVS9"/>
<evidence type="ECO:0000256" key="5">
    <source>
        <dbReference type="ARBA" id="ARBA00022741"/>
    </source>
</evidence>
<dbReference type="GO" id="GO:0005739">
    <property type="term" value="C:mitochondrion"/>
    <property type="evidence" value="ECO:0007669"/>
    <property type="project" value="UniProtKB-SubCell"/>
</dbReference>
<dbReference type="EMBL" id="KN817585">
    <property type="protein sequence ID" value="KJA18737.1"/>
    <property type="molecule type" value="Genomic_DNA"/>
</dbReference>
<evidence type="ECO:0000313" key="15">
    <source>
        <dbReference type="EMBL" id="KJA18737.1"/>
    </source>
</evidence>
<evidence type="ECO:0000313" key="16">
    <source>
        <dbReference type="Proteomes" id="UP000054270"/>
    </source>
</evidence>
<dbReference type="PANTHER" id="PTHR42765:SF1">
    <property type="entry name" value="ISOLEUCINE--TRNA LIGASE, MITOCHONDRIAL"/>
    <property type="match status" value="1"/>
</dbReference>
<evidence type="ECO:0000256" key="4">
    <source>
        <dbReference type="ARBA" id="ARBA00022598"/>
    </source>
</evidence>
<dbReference type="InterPro" id="IPR013155">
    <property type="entry name" value="M/V/L/I-tRNA-synth_anticd-bd"/>
</dbReference>
<evidence type="ECO:0000256" key="8">
    <source>
        <dbReference type="ARBA" id="ARBA00023146"/>
    </source>
</evidence>
<dbReference type="PANTHER" id="PTHR42765">
    <property type="entry name" value="SOLEUCYL-TRNA SYNTHETASE"/>
    <property type="match status" value="1"/>
</dbReference>
<dbReference type="Proteomes" id="UP000054270">
    <property type="component" value="Unassembled WGS sequence"/>
</dbReference>
<protein>
    <recommendedName>
        <fullName evidence="11">Isoleucine--tRNA ligase, mitochondrial</fullName>
        <ecNumber evidence="3">6.1.1.5</ecNumber>
    </recommendedName>
    <alternativeName>
        <fullName evidence="9">Isoleucyl-tRNA synthetase</fullName>
    </alternativeName>
</protein>